<sequence>TSRGYGGNGPSGNVSQQKRKK</sequence>
<feature type="compositionally biased region" description="Gly residues" evidence="1">
    <location>
        <begin position="1"/>
        <end position="10"/>
    </location>
</feature>
<dbReference type="EMBL" id="SNRW01041375">
    <property type="protein sequence ID" value="KAA6337716.1"/>
    <property type="molecule type" value="Genomic_DNA"/>
</dbReference>
<feature type="compositionally biased region" description="Polar residues" evidence="1">
    <location>
        <begin position="11"/>
        <end position="21"/>
    </location>
</feature>
<evidence type="ECO:0000256" key="1">
    <source>
        <dbReference type="SAM" id="MobiDB-lite"/>
    </source>
</evidence>
<proteinExistence type="predicted"/>
<accession>A0A5J4RUL7</accession>
<protein>
    <submittedName>
        <fullName evidence="2">Uncharacterized protein</fullName>
    </submittedName>
</protein>
<gene>
    <name evidence="2" type="ORF">EZS28_052761</name>
</gene>
<dbReference type="AlphaFoldDB" id="A0A5J4RUL7"/>
<name>A0A5J4RUL7_9EUKA</name>
<feature type="region of interest" description="Disordered" evidence="1">
    <location>
        <begin position="1"/>
        <end position="21"/>
    </location>
</feature>
<comment type="caution">
    <text evidence="2">The sequence shown here is derived from an EMBL/GenBank/DDBJ whole genome shotgun (WGS) entry which is preliminary data.</text>
</comment>
<feature type="non-terminal residue" evidence="2">
    <location>
        <position position="1"/>
    </location>
</feature>
<evidence type="ECO:0000313" key="3">
    <source>
        <dbReference type="Proteomes" id="UP000324800"/>
    </source>
</evidence>
<reference evidence="2 3" key="1">
    <citation type="submission" date="2019-03" db="EMBL/GenBank/DDBJ databases">
        <title>Single cell metagenomics reveals metabolic interactions within the superorganism composed of flagellate Streblomastix strix and complex community of Bacteroidetes bacteria on its surface.</title>
        <authorList>
            <person name="Treitli S.C."/>
            <person name="Kolisko M."/>
            <person name="Husnik F."/>
            <person name="Keeling P."/>
            <person name="Hampl V."/>
        </authorList>
    </citation>
    <scope>NUCLEOTIDE SEQUENCE [LARGE SCALE GENOMIC DNA]</scope>
    <source>
        <strain evidence="2">ST1C</strain>
    </source>
</reference>
<organism evidence="2 3">
    <name type="scientific">Streblomastix strix</name>
    <dbReference type="NCBI Taxonomy" id="222440"/>
    <lineage>
        <taxon>Eukaryota</taxon>
        <taxon>Metamonada</taxon>
        <taxon>Preaxostyla</taxon>
        <taxon>Oxymonadida</taxon>
        <taxon>Streblomastigidae</taxon>
        <taxon>Streblomastix</taxon>
    </lineage>
</organism>
<evidence type="ECO:0000313" key="2">
    <source>
        <dbReference type="EMBL" id="KAA6337716.1"/>
    </source>
</evidence>
<dbReference type="Proteomes" id="UP000324800">
    <property type="component" value="Unassembled WGS sequence"/>
</dbReference>